<evidence type="ECO:0000313" key="4">
    <source>
        <dbReference type="Proteomes" id="UP000245934"/>
    </source>
</evidence>
<name>A0A2V2N6P9_9EURY</name>
<dbReference type="InterPro" id="IPR022409">
    <property type="entry name" value="PKD/Chitinase_dom"/>
</dbReference>
<keyword evidence="4" id="KW-1185">Reference proteome</keyword>
<keyword evidence="1" id="KW-0812">Transmembrane</keyword>
<feature type="domain" description="PKD" evidence="2">
    <location>
        <begin position="186"/>
        <end position="263"/>
    </location>
</feature>
<dbReference type="Pfam" id="PF18911">
    <property type="entry name" value="PKD_4"/>
    <property type="match status" value="2"/>
</dbReference>
<evidence type="ECO:0000256" key="1">
    <source>
        <dbReference type="SAM" id="Phobius"/>
    </source>
</evidence>
<dbReference type="SUPFAM" id="SSF49299">
    <property type="entry name" value="PKD domain"/>
    <property type="match status" value="2"/>
</dbReference>
<keyword evidence="1" id="KW-1133">Transmembrane helix</keyword>
<dbReference type="Proteomes" id="UP000245934">
    <property type="component" value="Unassembled WGS sequence"/>
</dbReference>
<dbReference type="PROSITE" id="PS50093">
    <property type="entry name" value="PKD"/>
    <property type="match status" value="2"/>
</dbReference>
<dbReference type="CDD" id="cd00146">
    <property type="entry name" value="PKD"/>
    <property type="match status" value="2"/>
</dbReference>
<dbReference type="InterPro" id="IPR035986">
    <property type="entry name" value="PKD_dom_sf"/>
</dbReference>
<reference evidence="3 4" key="1">
    <citation type="submission" date="2018-05" db="EMBL/GenBank/DDBJ databases">
        <title>Draft genome of Methanospirillum stamsii Pt1.</title>
        <authorList>
            <person name="Dueholm M.S."/>
            <person name="Nielsen P.H."/>
            <person name="Bakmann L.F."/>
            <person name="Otzen D.E."/>
        </authorList>
    </citation>
    <scope>NUCLEOTIDE SEQUENCE [LARGE SCALE GENOMIC DNA]</scope>
    <source>
        <strain evidence="3 4">Pt1</strain>
    </source>
</reference>
<dbReference type="SMART" id="SM00089">
    <property type="entry name" value="PKD"/>
    <property type="match status" value="2"/>
</dbReference>
<evidence type="ECO:0000313" key="3">
    <source>
        <dbReference type="EMBL" id="PWR75752.1"/>
    </source>
</evidence>
<dbReference type="PANTHER" id="PTHR36842:SF1">
    <property type="entry name" value="PROTEIN TOLB"/>
    <property type="match status" value="1"/>
</dbReference>
<proteinExistence type="predicted"/>
<evidence type="ECO:0000259" key="2">
    <source>
        <dbReference type="PROSITE" id="PS50093"/>
    </source>
</evidence>
<dbReference type="FunFam" id="2.60.40.10:FF:000270">
    <property type="entry name" value="Cell surface protein"/>
    <property type="match status" value="2"/>
</dbReference>
<sequence length="515" mass="56531">MRGVQKKMLHRWVRCMGKDSAMTQIQTIMVMSVIMVVLFLLGVVLVIWNPIPERIPQASISIEGEGDSIVMQHMGGDSFPSDRLVIKVNGDIRPNQNLNFQGGAWPWSEGERVDMYYPSPDSPRLIEVYYITDKGESILIDKARIEPPPVVSATPLPVEVVLSETPTPSPTSIQVEVKDANPTQPPVGDFTAEPRVGDPPLTVTFHDLSYGTVSEYLWSFGDGSTSTLQNPVHTYFVPGAYSVSLLVSNSYGSNRRTSEDYIVIGSPPIANYLAEPRSGQAPLTVQFTDLSTGNPKSWEWSFGDGSQSSEKNPVHIFQSAGDYNVTLRVTNAYGTDKYYPEKGINVTAPTLMDVYMTNSINGALVPDGYVRLRITDPVSSMKIAGKLYQFVPGDYIQLIYGPGSSDGTISTDKNRFTSFNFNDITLVKNGETVARGPVNSFMIGGFDSYSSTLNLTVPKGDPYETLYINSEPYKYVESPQVVFSGIGPDKSGRLFYQKSAQSMNFQGGIAELTLG</sequence>
<dbReference type="InterPro" id="IPR013783">
    <property type="entry name" value="Ig-like_fold"/>
</dbReference>
<dbReference type="Gene3D" id="2.60.40.10">
    <property type="entry name" value="Immunoglobulins"/>
    <property type="match status" value="2"/>
</dbReference>
<feature type="domain" description="PKD" evidence="2">
    <location>
        <begin position="268"/>
        <end position="334"/>
    </location>
</feature>
<accession>A0A2V2N6P9</accession>
<keyword evidence="1" id="KW-0472">Membrane</keyword>
<gene>
    <name evidence="3" type="ORF">DLD82_04000</name>
</gene>
<feature type="transmembrane region" description="Helical" evidence="1">
    <location>
        <begin position="21"/>
        <end position="48"/>
    </location>
</feature>
<dbReference type="InterPro" id="IPR000601">
    <property type="entry name" value="PKD_dom"/>
</dbReference>
<dbReference type="PANTHER" id="PTHR36842">
    <property type="entry name" value="PROTEIN TOLB HOMOLOG"/>
    <property type="match status" value="1"/>
</dbReference>
<dbReference type="AlphaFoldDB" id="A0A2V2N6P9"/>
<comment type="caution">
    <text evidence="3">The sequence shown here is derived from an EMBL/GenBank/DDBJ whole genome shotgun (WGS) entry which is preliminary data.</text>
</comment>
<dbReference type="EMBL" id="QGMZ01000008">
    <property type="protein sequence ID" value="PWR75752.1"/>
    <property type="molecule type" value="Genomic_DNA"/>
</dbReference>
<protein>
    <recommendedName>
        <fullName evidence="2">PKD domain-containing protein</fullName>
    </recommendedName>
</protein>
<organism evidence="3 4">
    <name type="scientific">Methanospirillum stamsii</name>
    <dbReference type="NCBI Taxonomy" id="1277351"/>
    <lineage>
        <taxon>Archaea</taxon>
        <taxon>Methanobacteriati</taxon>
        <taxon>Methanobacteriota</taxon>
        <taxon>Stenosarchaea group</taxon>
        <taxon>Methanomicrobia</taxon>
        <taxon>Methanomicrobiales</taxon>
        <taxon>Methanospirillaceae</taxon>
        <taxon>Methanospirillum</taxon>
    </lineage>
</organism>